<name>A0ACB6ZEC8_THEGA</name>
<organism evidence="1 2">
    <name type="scientific">Thelephora ganbajun</name>
    <name type="common">Ganba fungus</name>
    <dbReference type="NCBI Taxonomy" id="370292"/>
    <lineage>
        <taxon>Eukaryota</taxon>
        <taxon>Fungi</taxon>
        <taxon>Dikarya</taxon>
        <taxon>Basidiomycota</taxon>
        <taxon>Agaricomycotina</taxon>
        <taxon>Agaricomycetes</taxon>
        <taxon>Thelephorales</taxon>
        <taxon>Thelephoraceae</taxon>
        <taxon>Thelephora</taxon>
    </lineage>
</organism>
<proteinExistence type="predicted"/>
<comment type="caution">
    <text evidence="1">The sequence shown here is derived from an EMBL/GenBank/DDBJ whole genome shotgun (WGS) entry which is preliminary data.</text>
</comment>
<evidence type="ECO:0000313" key="2">
    <source>
        <dbReference type="Proteomes" id="UP000886501"/>
    </source>
</evidence>
<protein>
    <submittedName>
        <fullName evidence="1">Uncharacterized protein</fullName>
    </submittedName>
</protein>
<dbReference type="EMBL" id="MU118027">
    <property type="protein sequence ID" value="KAF9647743.1"/>
    <property type="molecule type" value="Genomic_DNA"/>
</dbReference>
<reference evidence="1" key="1">
    <citation type="submission" date="2019-10" db="EMBL/GenBank/DDBJ databases">
        <authorList>
            <consortium name="DOE Joint Genome Institute"/>
            <person name="Kuo A."/>
            <person name="Miyauchi S."/>
            <person name="Kiss E."/>
            <person name="Drula E."/>
            <person name="Kohler A."/>
            <person name="Sanchez-Garcia M."/>
            <person name="Andreopoulos B."/>
            <person name="Barry K.W."/>
            <person name="Bonito G."/>
            <person name="Buee M."/>
            <person name="Carver A."/>
            <person name="Chen C."/>
            <person name="Cichocki N."/>
            <person name="Clum A."/>
            <person name="Culley D."/>
            <person name="Crous P.W."/>
            <person name="Fauchery L."/>
            <person name="Girlanda M."/>
            <person name="Hayes R."/>
            <person name="Keri Z."/>
            <person name="Labutti K."/>
            <person name="Lipzen A."/>
            <person name="Lombard V."/>
            <person name="Magnuson J."/>
            <person name="Maillard F."/>
            <person name="Morin E."/>
            <person name="Murat C."/>
            <person name="Nolan M."/>
            <person name="Ohm R."/>
            <person name="Pangilinan J."/>
            <person name="Pereira M."/>
            <person name="Perotto S."/>
            <person name="Peter M."/>
            <person name="Riley R."/>
            <person name="Sitrit Y."/>
            <person name="Stielow B."/>
            <person name="Szollosi G."/>
            <person name="Zifcakova L."/>
            <person name="Stursova M."/>
            <person name="Spatafora J.W."/>
            <person name="Tedersoo L."/>
            <person name="Vaario L.-M."/>
            <person name="Yamada A."/>
            <person name="Yan M."/>
            <person name="Wang P."/>
            <person name="Xu J."/>
            <person name="Bruns T."/>
            <person name="Baldrian P."/>
            <person name="Vilgalys R."/>
            <person name="Henrissat B."/>
            <person name="Grigoriev I.V."/>
            <person name="Hibbett D."/>
            <person name="Nagy L.G."/>
            <person name="Martin F.M."/>
        </authorList>
    </citation>
    <scope>NUCLEOTIDE SEQUENCE</scope>
    <source>
        <strain evidence="1">P2</strain>
    </source>
</reference>
<reference evidence="1" key="2">
    <citation type="journal article" date="2020" name="Nat. Commun.">
        <title>Large-scale genome sequencing of mycorrhizal fungi provides insights into the early evolution of symbiotic traits.</title>
        <authorList>
            <person name="Miyauchi S."/>
            <person name="Kiss E."/>
            <person name="Kuo A."/>
            <person name="Drula E."/>
            <person name="Kohler A."/>
            <person name="Sanchez-Garcia M."/>
            <person name="Morin E."/>
            <person name="Andreopoulos B."/>
            <person name="Barry K.W."/>
            <person name="Bonito G."/>
            <person name="Buee M."/>
            <person name="Carver A."/>
            <person name="Chen C."/>
            <person name="Cichocki N."/>
            <person name="Clum A."/>
            <person name="Culley D."/>
            <person name="Crous P.W."/>
            <person name="Fauchery L."/>
            <person name="Girlanda M."/>
            <person name="Hayes R.D."/>
            <person name="Keri Z."/>
            <person name="LaButti K."/>
            <person name="Lipzen A."/>
            <person name="Lombard V."/>
            <person name="Magnuson J."/>
            <person name="Maillard F."/>
            <person name="Murat C."/>
            <person name="Nolan M."/>
            <person name="Ohm R.A."/>
            <person name="Pangilinan J."/>
            <person name="Pereira M.F."/>
            <person name="Perotto S."/>
            <person name="Peter M."/>
            <person name="Pfister S."/>
            <person name="Riley R."/>
            <person name="Sitrit Y."/>
            <person name="Stielow J.B."/>
            <person name="Szollosi G."/>
            <person name="Zifcakova L."/>
            <person name="Stursova M."/>
            <person name="Spatafora J.W."/>
            <person name="Tedersoo L."/>
            <person name="Vaario L.M."/>
            <person name="Yamada A."/>
            <person name="Yan M."/>
            <person name="Wang P."/>
            <person name="Xu J."/>
            <person name="Bruns T."/>
            <person name="Baldrian P."/>
            <person name="Vilgalys R."/>
            <person name="Dunand C."/>
            <person name="Henrissat B."/>
            <person name="Grigoriev I.V."/>
            <person name="Hibbett D."/>
            <person name="Nagy L.G."/>
            <person name="Martin F.M."/>
        </authorList>
    </citation>
    <scope>NUCLEOTIDE SEQUENCE</scope>
    <source>
        <strain evidence="1">P2</strain>
    </source>
</reference>
<dbReference type="Proteomes" id="UP000886501">
    <property type="component" value="Unassembled WGS sequence"/>
</dbReference>
<accession>A0ACB6ZEC8</accession>
<keyword evidence="2" id="KW-1185">Reference proteome</keyword>
<sequence length="68" mass="7866">MSDWERFSVCRYFFGHSLPGPAVSLIVLLSVIASRGFGFGFGFGLCGFSQVFRVFDTHEYRYPFRFRP</sequence>
<gene>
    <name evidence="1" type="ORF">BDM02DRAFT_2521591</name>
</gene>
<evidence type="ECO:0000313" key="1">
    <source>
        <dbReference type="EMBL" id="KAF9647743.1"/>
    </source>
</evidence>